<accession>A0A485KIM6</accession>
<protein>
    <submittedName>
        <fullName evidence="2">Aste57867_7691 protein</fullName>
    </submittedName>
</protein>
<organism evidence="2 3">
    <name type="scientific">Aphanomyces stellatus</name>
    <dbReference type="NCBI Taxonomy" id="120398"/>
    <lineage>
        <taxon>Eukaryota</taxon>
        <taxon>Sar</taxon>
        <taxon>Stramenopiles</taxon>
        <taxon>Oomycota</taxon>
        <taxon>Saprolegniomycetes</taxon>
        <taxon>Saprolegniales</taxon>
        <taxon>Verrucalvaceae</taxon>
        <taxon>Aphanomyces</taxon>
    </lineage>
</organism>
<dbReference type="EMBL" id="VJMH01004388">
    <property type="protein sequence ID" value="KAF0703077.1"/>
    <property type="molecule type" value="Genomic_DNA"/>
</dbReference>
<reference evidence="2 3" key="1">
    <citation type="submission" date="2019-03" db="EMBL/GenBank/DDBJ databases">
        <authorList>
            <person name="Gaulin E."/>
            <person name="Dumas B."/>
        </authorList>
    </citation>
    <scope>NUCLEOTIDE SEQUENCE [LARGE SCALE GENOMIC DNA]</scope>
    <source>
        <strain evidence="2">CBS 568.67</strain>
    </source>
</reference>
<keyword evidence="3" id="KW-1185">Reference proteome</keyword>
<proteinExistence type="predicted"/>
<sequence>MTRYFRGQIRSIVGDRSFVIVFDDAAIDMNVPAANIQRPLVVKALREEEDGGMTPFDDASEHDDGEVVLTCHHVTHVPSVFDTNMLKQIRNAMPRVATKHRLKLSMLHWARQYRANDQDWTNVALIAYWSPSHTQDIRDAREEKIIQLQATLNSMTSSNEHLPPIDPNSQVPNLLNVDVGISPRSIDGLDTEVDDTTDSLESIQVDELRDQYHELLWQHDVLYPGATVLLAMDEILRQCTIRQRYSTTLFDVQVENSHKFICHVTLSQLIAAPKPLHPTIRTTHVTRYIGNGLRYDLHERVLVQDEFTGGFSLGYVTGFNSNDRAVVDFVDGTVDGCARFLAIQKADAETLEKLNLPPPPVVISYPLAAGEDVLVRHPHTSQAAIARIIQVYESNMCDIQFADNVVLTQVTLSSLHGAVVSNVNKPPAFAQHDYVMAYNPRFNRYCTGQVTASVGRAYTIVFDYGETYDVVPHDCVTWIWDTSVLGQGATVTTNWTSSNGFEADAIECSGDPETHNIGCLDRSCSQFVIGEAVLAPYSGSAKYFAATVLHSDTLRVNVKFQSQEIQCHLSPNDVISIDGRHDKPIRFELAPPSWGSNDVSHQPGLLRHWSSRRLSLNKIKPILPSEPTPTPMFRQFSLGRRKNESSRELGPIMPPLLRHASDGIEPRLPQLANLPKTFWTRLRTQVAPAITL</sequence>
<gene>
    <name evidence="2" type="primary">Aste57867_7691</name>
    <name evidence="1" type="ORF">As57867_007662</name>
    <name evidence="2" type="ORF">ASTE57867_7691</name>
</gene>
<dbReference type="AlphaFoldDB" id="A0A485KIM6"/>
<dbReference type="EMBL" id="CAADRA010004404">
    <property type="protein sequence ID" value="VFT84594.1"/>
    <property type="molecule type" value="Genomic_DNA"/>
</dbReference>
<evidence type="ECO:0000313" key="1">
    <source>
        <dbReference type="EMBL" id="KAF0703077.1"/>
    </source>
</evidence>
<dbReference type="OrthoDB" id="69638at2759"/>
<evidence type="ECO:0000313" key="3">
    <source>
        <dbReference type="Proteomes" id="UP000332933"/>
    </source>
</evidence>
<dbReference type="Proteomes" id="UP000332933">
    <property type="component" value="Unassembled WGS sequence"/>
</dbReference>
<reference evidence="1" key="2">
    <citation type="submission" date="2019-06" db="EMBL/GenBank/DDBJ databases">
        <title>Genomics analysis of Aphanomyces spp. identifies a new class of oomycete effector associated with host adaptation.</title>
        <authorList>
            <person name="Gaulin E."/>
        </authorList>
    </citation>
    <scope>NUCLEOTIDE SEQUENCE</scope>
    <source>
        <strain evidence="1">CBS 578.67</strain>
    </source>
</reference>
<evidence type="ECO:0000313" key="2">
    <source>
        <dbReference type="EMBL" id="VFT84594.1"/>
    </source>
</evidence>
<name>A0A485KIM6_9STRA</name>